<reference evidence="2" key="1">
    <citation type="submission" date="2021-01" db="EMBL/GenBank/DDBJ databases">
        <authorList>
            <consortium name="Genoscope - CEA"/>
            <person name="William W."/>
        </authorList>
    </citation>
    <scope>NUCLEOTIDE SEQUENCE</scope>
</reference>
<evidence type="ECO:0000256" key="1">
    <source>
        <dbReference type="SAM" id="Phobius"/>
    </source>
</evidence>
<keyword evidence="1" id="KW-1133">Transmembrane helix</keyword>
<keyword evidence="3" id="KW-1185">Reference proteome</keyword>
<feature type="transmembrane region" description="Helical" evidence="1">
    <location>
        <begin position="153"/>
        <end position="174"/>
    </location>
</feature>
<dbReference type="Proteomes" id="UP000688137">
    <property type="component" value="Unassembled WGS sequence"/>
</dbReference>
<organism evidence="2 3">
    <name type="scientific">Paramecium primaurelia</name>
    <dbReference type="NCBI Taxonomy" id="5886"/>
    <lineage>
        <taxon>Eukaryota</taxon>
        <taxon>Sar</taxon>
        <taxon>Alveolata</taxon>
        <taxon>Ciliophora</taxon>
        <taxon>Intramacronucleata</taxon>
        <taxon>Oligohymenophorea</taxon>
        <taxon>Peniculida</taxon>
        <taxon>Parameciidae</taxon>
        <taxon>Paramecium</taxon>
    </lineage>
</organism>
<keyword evidence="1" id="KW-0812">Transmembrane</keyword>
<comment type="caution">
    <text evidence="2">The sequence shown here is derived from an EMBL/GenBank/DDBJ whole genome shotgun (WGS) entry which is preliminary data.</text>
</comment>
<proteinExistence type="predicted"/>
<sequence length="201" mass="22886">MNTYINRINPKTNTTLQIVFLAAAGVWLIILLFSNYQFSKLEQNGEQLECKLKYDGNKKCKLNDKILFKIKISGSDCYDQYVCNTILAAYPITIIDIVLIAIALTMCLLKQSNLPGNTITFNYVSIISVAVSAITLFVLSIILMSAINNYDLQAWVIVSQFLVSLILFASLIFIRREEQLSSEIMKQEQLNNMEIKQYVVY</sequence>
<feature type="transmembrane region" description="Helical" evidence="1">
    <location>
        <begin position="121"/>
        <end position="147"/>
    </location>
</feature>
<protein>
    <recommendedName>
        <fullName evidence="4">Transmembrane protein</fullName>
    </recommendedName>
</protein>
<name>A0A8S1QAL4_PARPR</name>
<accession>A0A8S1QAL4</accession>
<evidence type="ECO:0000313" key="3">
    <source>
        <dbReference type="Proteomes" id="UP000688137"/>
    </source>
</evidence>
<dbReference type="OMA" id="YICNTIL"/>
<gene>
    <name evidence="2" type="ORF">PPRIM_AZ9-3.1.T1490044</name>
</gene>
<feature type="transmembrane region" description="Helical" evidence="1">
    <location>
        <begin position="12"/>
        <end position="33"/>
    </location>
</feature>
<feature type="transmembrane region" description="Helical" evidence="1">
    <location>
        <begin position="88"/>
        <end position="109"/>
    </location>
</feature>
<dbReference type="EMBL" id="CAJJDM010000153">
    <property type="protein sequence ID" value="CAD8111801.1"/>
    <property type="molecule type" value="Genomic_DNA"/>
</dbReference>
<dbReference type="AlphaFoldDB" id="A0A8S1QAL4"/>
<evidence type="ECO:0008006" key="4">
    <source>
        <dbReference type="Google" id="ProtNLM"/>
    </source>
</evidence>
<evidence type="ECO:0000313" key="2">
    <source>
        <dbReference type="EMBL" id="CAD8111801.1"/>
    </source>
</evidence>
<keyword evidence="1" id="KW-0472">Membrane</keyword>